<dbReference type="InterPro" id="IPR011990">
    <property type="entry name" value="TPR-like_helical_dom_sf"/>
</dbReference>
<organism evidence="2">
    <name type="scientific">Phaeomonas parva</name>
    <dbReference type="NCBI Taxonomy" id="124430"/>
    <lineage>
        <taxon>Eukaryota</taxon>
        <taxon>Sar</taxon>
        <taxon>Stramenopiles</taxon>
        <taxon>Ochrophyta</taxon>
        <taxon>Pinguiophyceae</taxon>
        <taxon>Pinguiochrysidales</taxon>
        <taxon>Pinguiochrysidaceae</taxon>
        <taxon>Phaeomonas</taxon>
    </lineage>
</organism>
<sequence>MYLDRDRPYEACEVLEDAVREVRELYGANSFEDADVLNHLGEAEVAAGRRQRAAAAFQGARESLSYWQIVNGGGPEVSEAEHLASAPSEQALAARVLDKRLTISEGRNLVKLGEHMKAEALLRRHLAFEEDEHRTEMGGFSLAIVPAIDLLAYVKMNQGTEAGYAESRALYERALAVTEVQVRDDNLQLLRRYENLGMACFRARDWPASQAWFRRADALLKAVGREDDDEDVQRVVRNISQAARMEHEQHLREQQAKLDEKRKAKEKKLRAMGLM</sequence>
<evidence type="ECO:0008006" key="3">
    <source>
        <dbReference type="Google" id="ProtNLM"/>
    </source>
</evidence>
<dbReference type="SUPFAM" id="SSF48452">
    <property type="entry name" value="TPR-like"/>
    <property type="match status" value="1"/>
</dbReference>
<name>A0A7S1U2G7_9STRA</name>
<dbReference type="Gene3D" id="1.25.40.10">
    <property type="entry name" value="Tetratricopeptide repeat domain"/>
    <property type="match status" value="1"/>
</dbReference>
<accession>A0A7S1U2G7</accession>
<feature type="coiled-coil region" evidence="1">
    <location>
        <begin position="244"/>
        <end position="271"/>
    </location>
</feature>
<keyword evidence="1" id="KW-0175">Coiled coil</keyword>
<proteinExistence type="predicted"/>
<evidence type="ECO:0000256" key="1">
    <source>
        <dbReference type="SAM" id="Coils"/>
    </source>
</evidence>
<dbReference type="EMBL" id="HBGJ01020063">
    <property type="protein sequence ID" value="CAD9254635.1"/>
    <property type="molecule type" value="Transcribed_RNA"/>
</dbReference>
<gene>
    <name evidence="2" type="ORF">PPAR1163_LOCUS13003</name>
</gene>
<dbReference type="AlphaFoldDB" id="A0A7S1U2G7"/>
<evidence type="ECO:0000313" key="2">
    <source>
        <dbReference type="EMBL" id="CAD9254635.1"/>
    </source>
</evidence>
<reference evidence="2" key="1">
    <citation type="submission" date="2021-01" db="EMBL/GenBank/DDBJ databases">
        <authorList>
            <person name="Corre E."/>
            <person name="Pelletier E."/>
            <person name="Niang G."/>
            <person name="Scheremetjew M."/>
            <person name="Finn R."/>
            <person name="Kale V."/>
            <person name="Holt S."/>
            <person name="Cochrane G."/>
            <person name="Meng A."/>
            <person name="Brown T."/>
            <person name="Cohen L."/>
        </authorList>
    </citation>
    <scope>NUCLEOTIDE SEQUENCE</scope>
    <source>
        <strain evidence="2">CCMP2877</strain>
    </source>
</reference>
<protein>
    <recommendedName>
        <fullName evidence="3">MalT-like TPR region domain-containing protein</fullName>
    </recommendedName>
</protein>